<dbReference type="KEGG" id="mev:Metev_2208"/>
<dbReference type="HOGENOM" id="CLU_153694_0_1_2"/>
<evidence type="ECO:0000313" key="3">
    <source>
        <dbReference type="Proteomes" id="UP000000391"/>
    </source>
</evidence>
<gene>
    <name evidence="2" type="ordered locus">Metev_2208</name>
</gene>
<accession>D7EAN5</accession>
<sequence>MSLEDVIKEVAGELENLVSTKTVIGDPVESAGKTIIPVTRVSFGFGSGGGEEKKNESESGFGGGGGAGAKIEPVAFIVISE</sequence>
<evidence type="ECO:0000313" key="2">
    <source>
        <dbReference type="EMBL" id="ADI75034.1"/>
    </source>
</evidence>
<dbReference type="InterPro" id="IPR014229">
    <property type="entry name" value="Spore_YtfJ"/>
</dbReference>
<dbReference type="Pfam" id="PF09579">
    <property type="entry name" value="Spore_YtfJ"/>
    <property type="match status" value="1"/>
</dbReference>
<dbReference type="PANTHER" id="PTHR39162:SF1">
    <property type="entry name" value="SPORULATION PROTEIN YTFJ"/>
    <property type="match status" value="1"/>
</dbReference>
<dbReference type="GeneID" id="88183084"/>
<dbReference type="AlphaFoldDB" id="D7EAN5"/>
<dbReference type="STRING" id="644295.Metev_2208"/>
<dbReference type="EMBL" id="CP002069">
    <property type="protein sequence ID" value="ADI75034.1"/>
    <property type="molecule type" value="Genomic_DNA"/>
</dbReference>
<reference evidence="2 3" key="1">
    <citation type="submission" date="2010-06" db="EMBL/GenBank/DDBJ databases">
        <title>Complete sequence chromosome of Methanohalobium evestigatum Z-7303.</title>
        <authorList>
            <consortium name="US DOE Joint Genome Institute"/>
            <person name="Lucas S."/>
            <person name="Copeland A."/>
            <person name="Lapidus A."/>
            <person name="Cheng J.-F."/>
            <person name="Bruce D."/>
            <person name="Goodwin L."/>
            <person name="Pitluck S."/>
            <person name="Saunders E."/>
            <person name="Detter J.C."/>
            <person name="Han C."/>
            <person name="Tapia R."/>
            <person name="Land M."/>
            <person name="Hauser L."/>
            <person name="Kyrpides N."/>
            <person name="Mikhailova N."/>
            <person name="Sieprawska-Lupa M."/>
            <person name="Whitman W.B."/>
            <person name="Anderson I."/>
            <person name="Woyke T."/>
        </authorList>
    </citation>
    <scope>NUCLEOTIDE SEQUENCE [LARGE SCALE GENOMIC DNA]</scope>
    <source>
        <strain evidence="3">ATCC BAA-1072 / DSM 3721 / NBRC 107634 / OCM 161 / Z-7303</strain>
    </source>
</reference>
<proteinExistence type="predicted"/>
<dbReference type="RefSeq" id="WP_013195599.1">
    <property type="nucleotide sequence ID" value="NC_014253.1"/>
</dbReference>
<dbReference type="PANTHER" id="PTHR39162">
    <property type="entry name" value="GLL3345 PROTEIN"/>
    <property type="match status" value="1"/>
</dbReference>
<name>D7EAN5_METEZ</name>
<evidence type="ECO:0000256" key="1">
    <source>
        <dbReference type="SAM" id="MobiDB-lite"/>
    </source>
</evidence>
<dbReference type="Proteomes" id="UP000000391">
    <property type="component" value="Chromosome"/>
</dbReference>
<organism evidence="2 3">
    <name type="scientific">Methanohalobium evestigatum (strain ATCC BAA-1072 / DSM 3721 / NBRC 107634 / OCM 161 / Z-7303)</name>
    <dbReference type="NCBI Taxonomy" id="644295"/>
    <lineage>
        <taxon>Archaea</taxon>
        <taxon>Methanobacteriati</taxon>
        <taxon>Methanobacteriota</taxon>
        <taxon>Stenosarchaea group</taxon>
        <taxon>Methanomicrobia</taxon>
        <taxon>Methanosarcinales</taxon>
        <taxon>Methanosarcinaceae</taxon>
        <taxon>Methanohalobium</taxon>
    </lineage>
</organism>
<feature type="region of interest" description="Disordered" evidence="1">
    <location>
        <begin position="47"/>
        <end position="69"/>
    </location>
</feature>
<keyword evidence="3" id="KW-1185">Reference proteome</keyword>
<protein>
    <submittedName>
        <fullName evidence="2">Sporulation protein YtfJ</fullName>
    </submittedName>
</protein>